<evidence type="ECO:0000313" key="2">
    <source>
        <dbReference type="EMBL" id="RZM77067.1"/>
    </source>
</evidence>
<protein>
    <submittedName>
        <fullName evidence="2">Uncharacterized protein</fullName>
    </submittedName>
</protein>
<evidence type="ECO:0000313" key="3">
    <source>
        <dbReference type="Proteomes" id="UP000292345"/>
    </source>
</evidence>
<dbReference type="Proteomes" id="UP000292345">
    <property type="component" value="Unassembled WGS sequence"/>
</dbReference>
<accession>A0A4Q7E4M0</accession>
<keyword evidence="1" id="KW-0472">Membrane</keyword>
<reference evidence="2 3" key="1">
    <citation type="submission" date="2018-01" db="EMBL/GenBank/DDBJ databases">
        <title>Co-occurrence of chitin degradation, pigmentation and bioactivity in marine Pseudoalteromonas.</title>
        <authorList>
            <person name="Paulsen S."/>
            <person name="Gram L."/>
            <person name="Machado H."/>
        </authorList>
    </citation>
    <scope>NUCLEOTIDE SEQUENCE [LARGE SCALE GENOMIC DNA]</scope>
    <source>
        <strain evidence="2 3">S1946</strain>
    </source>
</reference>
<feature type="transmembrane region" description="Helical" evidence="1">
    <location>
        <begin position="80"/>
        <end position="102"/>
    </location>
</feature>
<dbReference type="RefSeq" id="WP_125716458.1">
    <property type="nucleotide sequence ID" value="NZ_PPUZ01000046.1"/>
</dbReference>
<keyword evidence="1" id="KW-0812">Transmembrane</keyword>
<dbReference type="AlphaFoldDB" id="A0A4Q7E4M0"/>
<gene>
    <name evidence="2" type="ORF">C3B51_16925</name>
</gene>
<keyword evidence="1" id="KW-1133">Transmembrane helix</keyword>
<evidence type="ECO:0000256" key="1">
    <source>
        <dbReference type="SAM" id="Phobius"/>
    </source>
</evidence>
<proteinExistence type="predicted"/>
<name>A0A4Q7E4M0_9GAMM</name>
<sequence>MNEEPWINSELFDGEAITGNRAGLEVLKAAIEQALDNSSGSECADVCTGIVVVNLDDKASYYDKLNQDERSVLQKIRDQLLAFVFAIWFFFLPFIAVGLVVYDTYFETQRECRCLIPAQPIQGPKMPWQ</sequence>
<dbReference type="EMBL" id="PPUZ01000046">
    <property type="protein sequence ID" value="RZM77067.1"/>
    <property type="molecule type" value="Genomic_DNA"/>
</dbReference>
<organism evidence="2 3">
    <name type="scientific">Pseudoalteromonas rubra</name>
    <dbReference type="NCBI Taxonomy" id="43658"/>
    <lineage>
        <taxon>Bacteria</taxon>
        <taxon>Pseudomonadati</taxon>
        <taxon>Pseudomonadota</taxon>
        <taxon>Gammaproteobacteria</taxon>
        <taxon>Alteromonadales</taxon>
        <taxon>Pseudoalteromonadaceae</taxon>
        <taxon>Pseudoalteromonas</taxon>
    </lineage>
</organism>
<comment type="caution">
    <text evidence="2">The sequence shown here is derived from an EMBL/GenBank/DDBJ whole genome shotgun (WGS) entry which is preliminary data.</text>
</comment>